<dbReference type="PANTHER" id="PTHR38479:SF2">
    <property type="entry name" value="WINGED HELIX DNA-BINDING DOMAIN-CONTAINING PROTEIN"/>
    <property type="match status" value="1"/>
</dbReference>
<dbReference type="PANTHER" id="PTHR38479">
    <property type="entry name" value="LMO0824 PROTEIN"/>
    <property type="match status" value="1"/>
</dbReference>
<organism evidence="1 2">
    <name type="scientific">Thecamonas trahens ATCC 50062</name>
    <dbReference type="NCBI Taxonomy" id="461836"/>
    <lineage>
        <taxon>Eukaryota</taxon>
        <taxon>Apusozoa</taxon>
        <taxon>Apusomonadida</taxon>
        <taxon>Apusomonadidae</taxon>
        <taxon>Thecamonas</taxon>
    </lineage>
</organism>
<dbReference type="AlphaFoldDB" id="A0A0L0D6J8"/>
<dbReference type="GeneID" id="25563618"/>
<keyword evidence="2" id="KW-1185">Reference proteome</keyword>
<accession>A0A0L0D6J8</accession>
<dbReference type="InterPro" id="IPR009351">
    <property type="entry name" value="AlkZ-like"/>
</dbReference>
<name>A0A0L0D6J8_THETB</name>
<dbReference type="Pfam" id="PF06224">
    <property type="entry name" value="AlkZ-like"/>
    <property type="match status" value="1"/>
</dbReference>
<sequence>MQRVLTADDVAWWRLWRSGLVAGMPGLDSDAEAGTVAEAVAGVHVAVQAQIPLACSLAVWNRMVRPAVDAVPAAKVAMAALRETMRGEGVVRTWGPRWTLHAMTVRDLALYLAARGSGHIEYLFHRAATRKDIKRIATQAEMERMVEATAARLSSQGSVSKDEFATMSLPSTAQHGVFGVIAYRGQAVRDDVGDSSTPVLRPMPAAFAAYSFEPEAAWRELLLRYFDVYGPASETDVRYWLGAKRGETAPRVSALVASGELTSVSVTSREDEEVFIRTSVLEELDALPPRAGAGDTMVVRLLGRFEPVLIAVKDKSAWIAPEHYRKVWAHTNVASVVLVNTRLVGRWKVVRRAKMLTIVITAFDAKCMCSIEQAWDEVLVQAGGLASVYGFADRASWAVQLE</sequence>
<proteinExistence type="predicted"/>
<gene>
    <name evidence="1" type="ORF">AMSG_04054</name>
</gene>
<evidence type="ECO:0000313" key="1">
    <source>
        <dbReference type="EMBL" id="KNC47825.1"/>
    </source>
</evidence>
<evidence type="ECO:0000313" key="2">
    <source>
        <dbReference type="Proteomes" id="UP000054408"/>
    </source>
</evidence>
<dbReference type="Proteomes" id="UP000054408">
    <property type="component" value="Unassembled WGS sequence"/>
</dbReference>
<protein>
    <recommendedName>
        <fullName evidence="3">Winged helix DNA-binding domain-containing protein</fullName>
    </recommendedName>
</protein>
<dbReference type="eggNOG" id="ENOG502SSRD">
    <property type="taxonomic scope" value="Eukaryota"/>
</dbReference>
<dbReference type="RefSeq" id="XP_013759303.1">
    <property type="nucleotide sequence ID" value="XM_013903849.1"/>
</dbReference>
<dbReference type="EMBL" id="GL349448">
    <property type="protein sequence ID" value="KNC47825.1"/>
    <property type="molecule type" value="Genomic_DNA"/>
</dbReference>
<dbReference type="OrthoDB" id="2132533at2759"/>
<reference evidence="1 2" key="1">
    <citation type="submission" date="2010-05" db="EMBL/GenBank/DDBJ databases">
        <title>The Genome Sequence of Thecamonas trahens ATCC 50062.</title>
        <authorList>
            <consortium name="The Broad Institute Genome Sequencing Platform"/>
            <person name="Russ C."/>
            <person name="Cuomo C."/>
            <person name="Shea T."/>
            <person name="Young S.K."/>
            <person name="Zeng Q."/>
            <person name="Koehrsen M."/>
            <person name="Haas B."/>
            <person name="Borodovsky M."/>
            <person name="Guigo R."/>
            <person name="Alvarado L."/>
            <person name="Berlin A."/>
            <person name="Bochicchio J."/>
            <person name="Borenstein D."/>
            <person name="Chapman S."/>
            <person name="Chen Z."/>
            <person name="Freedman E."/>
            <person name="Gellesch M."/>
            <person name="Goldberg J."/>
            <person name="Griggs A."/>
            <person name="Gujja S."/>
            <person name="Heilman E."/>
            <person name="Heiman D."/>
            <person name="Hepburn T."/>
            <person name="Howarth C."/>
            <person name="Jen D."/>
            <person name="Larson L."/>
            <person name="Mehta T."/>
            <person name="Park D."/>
            <person name="Pearson M."/>
            <person name="Roberts A."/>
            <person name="Saif S."/>
            <person name="Shenoy N."/>
            <person name="Sisk P."/>
            <person name="Stolte C."/>
            <person name="Sykes S."/>
            <person name="Thomson T."/>
            <person name="Walk T."/>
            <person name="White J."/>
            <person name="Yandava C."/>
            <person name="Burger G."/>
            <person name="Gray M.W."/>
            <person name="Holland P.W.H."/>
            <person name="King N."/>
            <person name="Lang F.B.F."/>
            <person name="Roger A.J."/>
            <person name="Ruiz-Trillo I."/>
            <person name="Lander E."/>
            <person name="Nusbaum C."/>
        </authorList>
    </citation>
    <scope>NUCLEOTIDE SEQUENCE [LARGE SCALE GENOMIC DNA]</scope>
    <source>
        <strain evidence="1 2">ATCC 50062</strain>
    </source>
</reference>
<evidence type="ECO:0008006" key="3">
    <source>
        <dbReference type="Google" id="ProtNLM"/>
    </source>
</evidence>